<dbReference type="EMBL" id="CP041730">
    <property type="protein sequence ID" value="QDQ29379.1"/>
    <property type="molecule type" value="Genomic_DNA"/>
</dbReference>
<gene>
    <name evidence="2" type="ORF">FNU76_18155</name>
</gene>
<dbReference type="InterPro" id="IPR027843">
    <property type="entry name" value="DUF4440"/>
</dbReference>
<dbReference type="SUPFAM" id="SSF54427">
    <property type="entry name" value="NTF2-like"/>
    <property type="match status" value="1"/>
</dbReference>
<feature type="domain" description="DUF4440" evidence="1">
    <location>
        <begin position="16"/>
        <end position="120"/>
    </location>
</feature>
<accession>A0A516SMM8</accession>
<dbReference type="Pfam" id="PF14534">
    <property type="entry name" value="DUF4440"/>
    <property type="match status" value="1"/>
</dbReference>
<organism evidence="2 3">
    <name type="scientific">Chitinimonas arctica</name>
    <dbReference type="NCBI Taxonomy" id="2594795"/>
    <lineage>
        <taxon>Bacteria</taxon>
        <taxon>Pseudomonadati</taxon>
        <taxon>Pseudomonadota</taxon>
        <taxon>Betaproteobacteria</taxon>
        <taxon>Neisseriales</taxon>
        <taxon>Chitinibacteraceae</taxon>
        <taxon>Chitinimonas</taxon>
    </lineage>
</organism>
<evidence type="ECO:0000259" key="1">
    <source>
        <dbReference type="Pfam" id="PF14534"/>
    </source>
</evidence>
<proteinExistence type="predicted"/>
<reference evidence="3" key="1">
    <citation type="submission" date="2019-07" db="EMBL/GenBank/DDBJ databases">
        <title>Chitinimonas sp. nov., isolated from Ny-Alesund, arctica soil.</title>
        <authorList>
            <person name="Xu Q."/>
            <person name="Peng F."/>
        </authorList>
    </citation>
    <scope>NUCLEOTIDE SEQUENCE [LARGE SCALE GENOMIC DNA]</scope>
    <source>
        <strain evidence="3">R3-44</strain>
    </source>
</reference>
<dbReference type="OrthoDB" id="7584480at2"/>
<sequence>MPVSSMPAGEVAKEQVRNAERAFAKTMADRDLTAFAGFLADDAVFFAGIEALRGKQAVVAGWKRFFTGPSAPFSWAPEQVEVLASGTLALSSGPVLDAQGKRVAVFNSIWRLEAPGIWRVVFDKGGEVCDCGKP</sequence>
<evidence type="ECO:0000313" key="3">
    <source>
        <dbReference type="Proteomes" id="UP000317550"/>
    </source>
</evidence>
<dbReference type="AlphaFoldDB" id="A0A516SMM8"/>
<keyword evidence="3" id="KW-1185">Reference proteome</keyword>
<protein>
    <submittedName>
        <fullName evidence="2">Nuclear transport factor 2 family protein</fullName>
    </submittedName>
</protein>
<name>A0A516SMM8_9NEIS</name>
<dbReference type="Gene3D" id="3.10.450.50">
    <property type="match status" value="1"/>
</dbReference>
<dbReference type="KEGG" id="cari:FNU76_18155"/>
<dbReference type="Proteomes" id="UP000317550">
    <property type="component" value="Chromosome"/>
</dbReference>
<dbReference type="InterPro" id="IPR032710">
    <property type="entry name" value="NTF2-like_dom_sf"/>
</dbReference>
<evidence type="ECO:0000313" key="2">
    <source>
        <dbReference type="EMBL" id="QDQ29379.1"/>
    </source>
</evidence>